<dbReference type="PROSITE" id="PS51332">
    <property type="entry name" value="B12_BINDING"/>
    <property type="match status" value="1"/>
</dbReference>
<dbReference type="InterPro" id="IPR006158">
    <property type="entry name" value="Cobalamin-bd"/>
</dbReference>
<keyword evidence="3" id="KW-1185">Reference proteome</keyword>
<dbReference type="Proteomes" id="UP000474159">
    <property type="component" value="Unassembled WGS sequence"/>
</dbReference>
<accession>A0A6L3SNG1</accession>
<gene>
    <name evidence="2" type="ORF">F6X53_31320</name>
</gene>
<dbReference type="EMBL" id="VZZK01000081">
    <property type="protein sequence ID" value="KAB1068843.1"/>
    <property type="molecule type" value="Genomic_DNA"/>
</dbReference>
<dbReference type="OrthoDB" id="5498228at2"/>
<comment type="caution">
    <text evidence="2">The sequence shown here is derived from an EMBL/GenBank/DDBJ whole genome shotgun (WGS) entry which is preliminary data.</text>
</comment>
<dbReference type="InterPro" id="IPR036724">
    <property type="entry name" value="Cobalamin-bd_sf"/>
</dbReference>
<dbReference type="Gene3D" id="3.40.50.280">
    <property type="entry name" value="Cobalamin-binding domain"/>
    <property type="match status" value="1"/>
</dbReference>
<dbReference type="SUPFAM" id="SSF52242">
    <property type="entry name" value="Cobalamin (vitamin B12)-binding domain"/>
    <property type="match status" value="1"/>
</dbReference>
<name>A0A6L3SNG1_9HYPH</name>
<feature type="domain" description="B12-binding" evidence="1">
    <location>
        <begin position="164"/>
        <end position="292"/>
    </location>
</feature>
<protein>
    <submittedName>
        <fullName evidence="2">Coenzyme B12-binding protein</fullName>
    </submittedName>
</protein>
<reference evidence="2 3" key="1">
    <citation type="submission" date="2019-09" db="EMBL/GenBank/DDBJ databases">
        <title>YIM 48816 draft genome.</title>
        <authorList>
            <person name="Jiang L."/>
        </authorList>
    </citation>
    <scope>NUCLEOTIDE SEQUENCE [LARGE SCALE GENOMIC DNA]</scope>
    <source>
        <strain evidence="2 3">YIM 48816</strain>
    </source>
</reference>
<dbReference type="RefSeq" id="WP_151005741.1">
    <property type="nucleotide sequence ID" value="NZ_BPQY01000771.1"/>
</dbReference>
<dbReference type="GO" id="GO:0031419">
    <property type="term" value="F:cobalamin binding"/>
    <property type="evidence" value="ECO:0007669"/>
    <property type="project" value="InterPro"/>
</dbReference>
<proteinExistence type="predicted"/>
<dbReference type="AlphaFoldDB" id="A0A6L3SNG1"/>
<dbReference type="Pfam" id="PF02310">
    <property type="entry name" value="B12-binding"/>
    <property type="match status" value="1"/>
</dbReference>
<sequence length="292" mass="31514">MPDLASSANAWADRLAPETAREAEVRRAYARKRSADEARERQLALSRVVQAEIIPRLRLLHPSVAVEKPKASLKPDTELVAKFTDLVLAHDVSSVFDAFTALMSSGYSAEDLFLGLLAPSAALLGRMWDEDLCDFIEVTTGVARLQILLSLFRVDNGITDVDGNRRVLLMGAPGERHTFGVAIVEQFMRKVGWEVSSGLASSPQQIAELVASEWFGVVGLTLSCETGIDQLAASIHSVRQASRNTSIGVMVGGPVFLEHPDLVERVGADASAVDAPTAVLLAQRLIDIQVVC</sequence>
<organism evidence="2 3">
    <name type="scientific">Methylobacterium soli</name>
    <dbReference type="NCBI Taxonomy" id="553447"/>
    <lineage>
        <taxon>Bacteria</taxon>
        <taxon>Pseudomonadati</taxon>
        <taxon>Pseudomonadota</taxon>
        <taxon>Alphaproteobacteria</taxon>
        <taxon>Hyphomicrobiales</taxon>
        <taxon>Methylobacteriaceae</taxon>
        <taxon>Methylobacterium</taxon>
    </lineage>
</organism>
<evidence type="ECO:0000313" key="3">
    <source>
        <dbReference type="Proteomes" id="UP000474159"/>
    </source>
</evidence>
<dbReference type="GO" id="GO:0046872">
    <property type="term" value="F:metal ion binding"/>
    <property type="evidence" value="ECO:0007669"/>
    <property type="project" value="InterPro"/>
</dbReference>
<evidence type="ECO:0000313" key="2">
    <source>
        <dbReference type="EMBL" id="KAB1068843.1"/>
    </source>
</evidence>
<evidence type="ECO:0000259" key="1">
    <source>
        <dbReference type="PROSITE" id="PS51332"/>
    </source>
</evidence>